<keyword evidence="1" id="KW-0472">Membrane</keyword>
<accession>A0ABW2HPK0</accession>
<evidence type="ECO:0000313" key="3">
    <source>
        <dbReference type="Proteomes" id="UP001596548"/>
    </source>
</evidence>
<dbReference type="RefSeq" id="WP_378966307.1">
    <property type="nucleotide sequence ID" value="NZ_JBHTBJ010000005.1"/>
</dbReference>
<reference evidence="3" key="1">
    <citation type="journal article" date="2019" name="Int. J. Syst. Evol. Microbiol.">
        <title>The Global Catalogue of Microorganisms (GCM) 10K type strain sequencing project: providing services to taxonomists for standard genome sequencing and annotation.</title>
        <authorList>
            <consortium name="The Broad Institute Genomics Platform"/>
            <consortium name="The Broad Institute Genome Sequencing Center for Infectious Disease"/>
            <person name="Wu L."/>
            <person name="Ma J."/>
        </authorList>
    </citation>
    <scope>NUCLEOTIDE SEQUENCE [LARGE SCALE GENOMIC DNA]</scope>
    <source>
        <strain evidence="3">XZYJT-10</strain>
    </source>
</reference>
<keyword evidence="3" id="KW-1185">Reference proteome</keyword>
<evidence type="ECO:0000256" key="1">
    <source>
        <dbReference type="SAM" id="Phobius"/>
    </source>
</evidence>
<sequence>MRLSELLDEVRADAPPPRYDVADVVRAGKRLRRRRRAGWVLAAGTAVAVVIAAPFLVSAPQRTIQQAGPLPSPSATSKPTPEVNYLLSAYTTGKLQVGDPMRWTLAGETAPVDKEDGAGDAPEGEITLYHRGVDPRSTLDGAKITPTAPVRGRPAYQVDADGSPMFLWEYADDAMALVASRANGPGKSALTPKELRQVADAFKLGTPEPVRIGFGADYVPEGYQLVEITSASALFIPTADAVARRGKPDSPASRPLATISLRISPAGAQHGRPRDGVLCPEDTKGGNTGLNTYCYAFLGTLRVEEARSRNAVDTVELGRMIKSGKYVPPSDPASWMPVTQAFPASALIGAE</sequence>
<evidence type="ECO:0000313" key="2">
    <source>
        <dbReference type="EMBL" id="MFC7274425.1"/>
    </source>
</evidence>
<keyword evidence="1" id="KW-1133">Transmembrane helix</keyword>
<feature type="transmembrane region" description="Helical" evidence="1">
    <location>
        <begin position="37"/>
        <end position="57"/>
    </location>
</feature>
<comment type="caution">
    <text evidence="2">The sequence shown here is derived from an EMBL/GenBank/DDBJ whole genome shotgun (WGS) entry which is preliminary data.</text>
</comment>
<dbReference type="EMBL" id="JBHTBJ010000005">
    <property type="protein sequence ID" value="MFC7274425.1"/>
    <property type="molecule type" value="Genomic_DNA"/>
</dbReference>
<name>A0ABW2HPK0_9ACTN</name>
<protein>
    <submittedName>
        <fullName evidence="2">Uncharacterized protein</fullName>
    </submittedName>
</protein>
<proteinExistence type="predicted"/>
<keyword evidence="1" id="KW-0812">Transmembrane</keyword>
<dbReference type="Proteomes" id="UP001596548">
    <property type="component" value="Unassembled WGS sequence"/>
</dbReference>
<organism evidence="2 3">
    <name type="scientific">Paractinoplanes rhizophilus</name>
    <dbReference type="NCBI Taxonomy" id="1416877"/>
    <lineage>
        <taxon>Bacteria</taxon>
        <taxon>Bacillati</taxon>
        <taxon>Actinomycetota</taxon>
        <taxon>Actinomycetes</taxon>
        <taxon>Micromonosporales</taxon>
        <taxon>Micromonosporaceae</taxon>
        <taxon>Paractinoplanes</taxon>
    </lineage>
</organism>
<gene>
    <name evidence="2" type="ORF">ACFQS1_10580</name>
</gene>